<proteinExistence type="predicted"/>
<gene>
    <name evidence="2" type="ORF">A2228_01475</name>
</gene>
<dbReference type="AlphaFoldDB" id="A0A1F5F2V8"/>
<evidence type="ECO:0000313" key="3">
    <source>
        <dbReference type="Proteomes" id="UP000176191"/>
    </source>
</evidence>
<dbReference type="Proteomes" id="UP000176191">
    <property type="component" value="Unassembled WGS sequence"/>
</dbReference>
<comment type="caution">
    <text evidence="2">The sequence shown here is derived from an EMBL/GenBank/DDBJ whole genome shotgun (WGS) entry which is preliminary data.</text>
</comment>
<keyword evidence="1" id="KW-1133">Transmembrane helix</keyword>
<keyword evidence="1" id="KW-0812">Transmembrane</keyword>
<accession>A0A1F5F2V8</accession>
<sequence length="267" mass="27789">MKQKELQSGQVGLVLLVVMGLLISLVLSVALRSLADTTLSRQERESGAAFSLAEGGIENALNELRQGTVNTGNVTIGDSTGNVTGFYKVQELQSHSLYLAEGDTAQIDLTDYTGATITLRWTKKNTAEDPGCGVEGSGTVPAAIEVTQIPTTGATKRAYYNPSSCHAALTTSNSFAVSSGVNATYLSAKNHPIEVGSEGVLRVKMIYHGATLQVVGAAGSPLTTQLYLVKSVAGGGDAKQEIEVKRGLDASGSVFDYAVFAAGTIVK</sequence>
<keyword evidence="1" id="KW-0472">Membrane</keyword>
<name>A0A1F5F2V8_9BACT</name>
<reference evidence="2 3" key="1">
    <citation type="journal article" date="2016" name="Nat. Commun.">
        <title>Thousands of microbial genomes shed light on interconnected biogeochemical processes in an aquifer system.</title>
        <authorList>
            <person name="Anantharaman K."/>
            <person name="Brown C.T."/>
            <person name="Hug L.A."/>
            <person name="Sharon I."/>
            <person name="Castelle C.J."/>
            <person name="Probst A.J."/>
            <person name="Thomas B.C."/>
            <person name="Singh A."/>
            <person name="Wilkins M.J."/>
            <person name="Karaoz U."/>
            <person name="Brodie E.L."/>
            <person name="Williams K.H."/>
            <person name="Hubbard S.S."/>
            <person name="Banfield J.F."/>
        </authorList>
    </citation>
    <scope>NUCLEOTIDE SEQUENCE [LARGE SCALE GENOMIC DNA]</scope>
</reference>
<dbReference type="EMBL" id="MFAK01000044">
    <property type="protein sequence ID" value="OGD73920.1"/>
    <property type="molecule type" value="Genomic_DNA"/>
</dbReference>
<evidence type="ECO:0008006" key="4">
    <source>
        <dbReference type="Google" id="ProtNLM"/>
    </source>
</evidence>
<feature type="transmembrane region" description="Helical" evidence="1">
    <location>
        <begin position="12"/>
        <end position="31"/>
    </location>
</feature>
<organism evidence="2 3">
    <name type="scientific">Candidatus Collierbacteria bacterium RIFOXYA2_FULL_46_10</name>
    <dbReference type="NCBI Taxonomy" id="1817726"/>
    <lineage>
        <taxon>Bacteria</taxon>
        <taxon>Candidatus Collieribacteriota</taxon>
    </lineage>
</organism>
<protein>
    <recommendedName>
        <fullName evidence="4">Type 4 fimbrial biogenesis protein PilX N-terminal domain-containing protein</fullName>
    </recommendedName>
</protein>
<evidence type="ECO:0000256" key="1">
    <source>
        <dbReference type="SAM" id="Phobius"/>
    </source>
</evidence>
<evidence type="ECO:0000313" key="2">
    <source>
        <dbReference type="EMBL" id="OGD73920.1"/>
    </source>
</evidence>